<accession>A0A0C4E0D4</accession>
<reference evidence="3" key="2">
    <citation type="submission" date="2010-05" db="EMBL/GenBank/DDBJ databases">
        <title>The Genome Sequence of Magnaporthe poae strain ATCC 64411.</title>
        <authorList>
            <consortium name="The Broad Institute Genome Sequencing Platform"/>
            <consortium name="Broad Institute Genome Sequencing Center for Infectious Disease"/>
            <person name="Ma L.-J."/>
            <person name="Dead R."/>
            <person name="Young S."/>
            <person name="Zeng Q."/>
            <person name="Koehrsen M."/>
            <person name="Alvarado L."/>
            <person name="Berlin A."/>
            <person name="Chapman S.B."/>
            <person name="Chen Z."/>
            <person name="Freedman E."/>
            <person name="Gellesch M."/>
            <person name="Goldberg J."/>
            <person name="Griggs A."/>
            <person name="Gujja S."/>
            <person name="Heilman E.R."/>
            <person name="Heiman D."/>
            <person name="Hepburn T."/>
            <person name="Howarth C."/>
            <person name="Jen D."/>
            <person name="Larson L."/>
            <person name="Mehta T."/>
            <person name="Neiman D."/>
            <person name="Pearson M."/>
            <person name="Roberts A."/>
            <person name="Saif S."/>
            <person name="Shea T."/>
            <person name="Shenoy N."/>
            <person name="Sisk P."/>
            <person name="Stolte C."/>
            <person name="Sykes S."/>
            <person name="Walk T."/>
            <person name="White J."/>
            <person name="Yandava C."/>
            <person name="Haas B."/>
            <person name="Nusbaum C."/>
            <person name="Birren B."/>
        </authorList>
    </citation>
    <scope>NUCLEOTIDE SEQUENCE</scope>
    <source>
        <strain evidence="3">ATCC 64411</strain>
    </source>
</reference>
<name>A0A0C4E0D4_MAGP6</name>
<feature type="coiled-coil region" evidence="1">
    <location>
        <begin position="47"/>
        <end position="125"/>
    </location>
</feature>
<evidence type="ECO:0000313" key="5">
    <source>
        <dbReference type="Proteomes" id="UP000011715"/>
    </source>
</evidence>
<dbReference type="EMBL" id="GL876969">
    <property type="protein sequence ID" value="KLU86798.1"/>
    <property type="molecule type" value="Genomic_DNA"/>
</dbReference>
<feature type="compositionally biased region" description="Basic and acidic residues" evidence="2">
    <location>
        <begin position="311"/>
        <end position="338"/>
    </location>
</feature>
<reference evidence="4" key="4">
    <citation type="journal article" date="2015" name="G3 (Bethesda)">
        <title>Genome sequences of three phytopathogenic species of the Magnaporthaceae family of fungi.</title>
        <authorList>
            <person name="Okagaki L.H."/>
            <person name="Nunes C.C."/>
            <person name="Sailsbery J."/>
            <person name="Clay B."/>
            <person name="Brown D."/>
            <person name="John T."/>
            <person name="Oh Y."/>
            <person name="Young N."/>
            <person name="Fitzgerald M."/>
            <person name="Haas B.J."/>
            <person name="Zeng Q."/>
            <person name="Young S."/>
            <person name="Adiconis X."/>
            <person name="Fan L."/>
            <person name="Levin J.Z."/>
            <person name="Mitchell T.K."/>
            <person name="Okubara P.A."/>
            <person name="Farman M.L."/>
            <person name="Kohn L.M."/>
            <person name="Birren B."/>
            <person name="Ma L.-J."/>
            <person name="Dean R.A."/>
        </authorList>
    </citation>
    <scope>NUCLEOTIDE SEQUENCE</scope>
    <source>
        <strain evidence="4">ATCC 64411 / 73-15</strain>
    </source>
</reference>
<evidence type="ECO:0000256" key="1">
    <source>
        <dbReference type="SAM" id="Coils"/>
    </source>
</evidence>
<feature type="compositionally biased region" description="Low complexity" evidence="2">
    <location>
        <begin position="249"/>
        <end position="270"/>
    </location>
</feature>
<protein>
    <submittedName>
        <fullName evidence="3 4">Uncharacterized protein</fullName>
    </submittedName>
</protein>
<sequence>MAKLTSENNDLRTCHTKREAELSAAVAELAGLKAHGGPVDAPHAAELKAAKDEIARLKSDEFQMETQNRLQELTRRNADMAKALSQRDEQNKISAAENNLLKSLLDAKDERISKLQAELAILKHQSQTRASDAQQYRGLSDSTPGYWATNNTATQQHRIESPAGPFALQSDAEFQSFPGRQTLGIEQSYALDRNQGGLDSSFAWPIQSRPDRLTAVPMDRPSERASGFEGARGYMPQQIRENRRTGPTLASDLGLDSDSGPDSGSVGLDLKLQKTSAPGAHRGFESFDGSDARNEGQQADNKPGGESESAPPHETDNGKKDSEKEDGEGKGSEKKVKE</sequence>
<dbReference type="Proteomes" id="UP000011715">
    <property type="component" value="Unassembled WGS sequence"/>
</dbReference>
<feature type="region of interest" description="Disordered" evidence="2">
    <location>
        <begin position="212"/>
        <end position="338"/>
    </location>
</feature>
<reference evidence="4" key="5">
    <citation type="submission" date="2015-06" db="UniProtKB">
        <authorList>
            <consortium name="EnsemblFungi"/>
        </authorList>
    </citation>
    <scope>IDENTIFICATION</scope>
    <source>
        <strain evidence="4">ATCC 64411</strain>
    </source>
</reference>
<gene>
    <name evidence="3" type="ORF">MAPG_05807</name>
</gene>
<keyword evidence="1" id="KW-0175">Coiled coil</keyword>
<dbReference type="EMBL" id="ADBL01001387">
    <property type="status" value="NOT_ANNOTATED_CDS"/>
    <property type="molecule type" value="Genomic_DNA"/>
</dbReference>
<keyword evidence="5" id="KW-1185">Reference proteome</keyword>
<evidence type="ECO:0000256" key="2">
    <source>
        <dbReference type="SAM" id="MobiDB-lite"/>
    </source>
</evidence>
<evidence type="ECO:0000313" key="4">
    <source>
        <dbReference type="EnsemblFungi" id="MAPG_05807T0"/>
    </source>
</evidence>
<reference evidence="3" key="3">
    <citation type="submission" date="2011-03" db="EMBL/GenBank/DDBJ databases">
        <title>Annotation of Magnaporthe poae ATCC 64411.</title>
        <authorList>
            <person name="Ma L.-J."/>
            <person name="Dead R."/>
            <person name="Young S.K."/>
            <person name="Zeng Q."/>
            <person name="Gargeya S."/>
            <person name="Fitzgerald M."/>
            <person name="Haas B."/>
            <person name="Abouelleil A."/>
            <person name="Alvarado L."/>
            <person name="Arachchi H.M."/>
            <person name="Berlin A."/>
            <person name="Brown A."/>
            <person name="Chapman S.B."/>
            <person name="Chen Z."/>
            <person name="Dunbar C."/>
            <person name="Freedman E."/>
            <person name="Gearin G."/>
            <person name="Gellesch M."/>
            <person name="Goldberg J."/>
            <person name="Griggs A."/>
            <person name="Gujja S."/>
            <person name="Heiman D."/>
            <person name="Howarth C."/>
            <person name="Larson L."/>
            <person name="Lui A."/>
            <person name="MacDonald P.J.P."/>
            <person name="Mehta T."/>
            <person name="Montmayeur A."/>
            <person name="Murphy C."/>
            <person name="Neiman D."/>
            <person name="Pearson M."/>
            <person name="Priest M."/>
            <person name="Roberts A."/>
            <person name="Saif S."/>
            <person name="Shea T."/>
            <person name="Shenoy N."/>
            <person name="Sisk P."/>
            <person name="Stolte C."/>
            <person name="Sykes S."/>
            <person name="Yandava C."/>
            <person name="Wortman J."/>
            <person name="Nusbaum C."/>
            <person name="Birren B."/>
        </authorList>
    </citation>
    <scope>NUCLEOTIDE SEQUENCE</scope>
    <source>
        <strain evidence="3">ATCC 64411</strain>
    </source>
</reference>
<dbReference type="AlphaFoldDB" id="A0A0C4E0D4"/>
<feature type="compositionally biased region" description="Basic and acidic residues" evidence="2">
    <location>
        <begin position="282"/>
        <end position="294"/>
    </location>
</feature>
<evidence type="ECO:0000313" key="3">
    <source>
        <dbReference type="EMBL" id="KLU86798.1"/>
    </source>
</evidence>
<dbReference type="VEuPathDB" id="FungiDB:MAPG_05807"/>
<dbReference type="EnsemblFungi" id="MAPG_05807T0">
    <property type="protein sequence ID" value="MAPG_05807T0"/>
    <property type="gene ID" value="MAPG_05807"/>
</dbReference>
<reference evidence="5" key="1">
    <citation type="submission" date="2010-05" db="EMBL/GenBank/DDBJ databases">
        <title>The genome sequence of Magnaporthe poae strain ATCC 64411.</title>
        <authorList>
            <person name="Ma L.-J."/>
            <person name="Dead R."/>
            <person name="Young S."/>
            <person name="Zeng Q."/>
            <person name="Koehrsen M."/>
            <person name="Alvarado L."/>
            <person name="Berlin A."/>
            <person name="Chapman S.B."/>
            <person name="Chen Z."/>
            <person name="Freedman E."/>
            <person name="Gellesch M."/>
            <person name="Goldberg J."/>
            <person name="Griggs A."/>
            <person name="Gujja S."/>
            <person name="Heilman E.R."/>
            <person name="Heiman D."/>
            <person name="Hepburn T."/>
            <person name="Howarth C."/>
            <person name="Jen D."/>
            <person name="Larson L."/>
            <person name="Mehta T."/>
            <person name="Neiman D."/>
            <person name="Pearson M."/>
            <person name="Roberts A."/>
            <person name="Saif S."/>
            <person name="Shea T."/>
            <person name="Shenoy N."/>
            <person name="Sisk P."/>
            <person name="Stolte C."/>
            <person name="Sykes S."/>
            <person name="Walk T."/>
            <person name="White J."/>
            <person name="Yandava C."/>
            <person name="Haas B."/>
            <person name="Nusbaum C."/>
            <person name="Birren B."/>
        </authorList>
    </citation>
    <scope>NUCLEOTIDE SEQUENCE [LARGE SCALE GENOMIC DNA]</scope>
    <source>
        <strain evidence="5">ATCC 64411 / 73-15</strain>
    </source>
</reference>
<organism evidence="4 5">
    <name type="scientific">Magnaporthiopsis poae (strain ATCC 64411 / 73-15)</name>
    <name type="common">Kentucky bluegrass fungus</name>
    <name type="synonym">Magnaporthe poae</name>
    <dbReference type="NCBI Taxonomy" id="644358"/>
    <lineage>
        <taxon>Eukaryota</taxon>
        <taxon>Fungi</taxon>
        <taxon>Dikarya</taxon>
        <taxon>Ascomycota</taxon>
        <taxon>Pezizomycotina</taxon>
        <taxon>Sordariomycetes</taxon>
        <taxon>Sordariomycetidae</taxon>
        <taxon>Magnaporthales</taxon>
        <taxon>Magnaporthaceae</taxon>
        <taxon>Magnaporthiopsis</taxon>
    </lineage>
</organism>
<proteinExistence type="predicted"/>